<dbReference type="Proteomes" id="UP001497480">
    <property type="component" value="Unassembled WGS sequence"/>
</dbReference>
<dbReference type="AlphaFoldDB" id="A0AAV1VW53"/>
<gene>
    <name evidence="3" type="ORF">LLUT_LOCUS2314</name>
</gene>
<evidence type="ECO:0000313" key="3">
    <source>
        <dbReference type="EMBL" id="CAL0301254.1"/>
    </source>
</evidence>
<accession>A0AAV1VW53</accession>
<evidence type="ECO:0000313" key="4">
    <source>
        <dbReference type="Proteomes" id="UP001497480"/>
    </source>
</evidence>
<keyword evidence="4" id="KW-1185">Reference proteome</keyword>
<comment type="caution">
    <text evidence="3">The sequence shown here is derived from an EMBL/GenBank/DDBJ whole genome shotgun (WGS) entry which is preliminary data.</text>
</comment>
<dbReference type="InterPro" id="IPR046796">
    <property type="entry name" value="Transposase_32_dom"/>
</dbReference>
<feature type="signal peptide" evidence="1">
    <location>
        <begin position="1"/>
        <end position="18"/>
    </location>
</feature>
<proteinExistence type="predicted"/>
<name>A0AAV1VW53_LUPLU</name>
<protein>
    <recommendedName>
        <fullName evidence="2">Putative plant transposon protein domain-containing protein</fullName>
    </recommendedName>
</protein>
<reference evidence="3 4" key="1">
    <citation type="submission" date="2024-03" db="EMBL/GenBank/DDBJ databases">
        <authorList>
            <person name="Martinez-Hernandez J."/>
        </authorList>
    </citation>
    <scope>NUCLEOTIDE SEQUENCE [LARGE SCALE GENOMIC DNA]</scope>
</reference>
<evidence type="ECO:0000256" key="1">
    <source>
        <dbReference type="SAM" id="SignalP"/>
    </source>
</evidence>
<evidence type="ECO:0000259" key="2">
    <source>
        <dbReference type="Pfam" id="PF20167"/>
    </source>
</evidence>
<organism evidence="3 4">
    <name type="scientific">Lupinus luteus</name>
    <name type="common">European yellow lupine</name>
    <dbReference type="NCBI Taxonomy" id="3873"/>
    <lineage>
        <taxon>Eukaryota</taxon>
        <taxon>Viridiplantae</taxon>
        <taxon>Streptophyta</taxon>
        <taxon>Embryophyta</taxon>
        <taxon>Tracheophyta</taxon>
        <taxon>Spermatophyta</taxon>
        <taxon>Magnoliopsida</taxon>
        <taxon>eudicotyledons</taxon>
        <taxon>Gunneridae</taxon>
        <taxon>Pentapetalae</taxon>
        <taxon>rosids</taxon>
        <taxon>fabids</taxon>
        <taxon>Fabales</taxon>
        <taxon>Fabaceae</taxon>
        <taxon>Papilionoideae</taxon>
        <taxon>50 kb inversion clade</taxon>
        <taxon>genistoids sensu lato</taxon>
        <taxon>core genistoids</taxon>
        <taxon>Genisteae</taxon>
        <taxon>Lupinus</taxon>
    </lineage>
</organism>
<dbReference type="EMBL" id="CAXHTB010000002">
    <property type="protein sequence ID" value="CAL0301254.1"/>
    <property type="molecule type" value="Genomic_DNA"/>
</dbReference>
<dbReference type="Pfam" id="PF20167">
    <property type="entry name" value="Transposase_32"/>
    <property type="match status" value="1"/>
</dbReference>
<keyword evidence="1" id="KW-0732">Signal</keyword>
<feature type="domain" description="Putative plant transposon protein" evidence="2">
    <location>
        <begin position="1"/>
        <end position="80"/>
    </location>
</feature>
<sequence length="98" mass="10914">MTSLAQLWMMFLVHNVIPNSHVSSLPLTDCYLVYALMTGKKVDVAAIIAREIYKIVVRAGKKGTLGFPSLINELCAKRGVKVNRTEKIKTPITLHYIA</sequence>
<feature type="chain" id="PRO_5043472015" description="Putative plant transposon protein domain-containing protein" evidence="1">
    <location>
        <begin position="19"/>
        <end position="98"/>
    </location>
</feature>